<dbReference type="Proteomes" id="UP000077245">
    <property type="component" value="Unassembled WGS sequence"/>
</dbReference>
<keyword evidence="1" id="KW-0472">Membrane</keyword>
<comment type="caution">
    <text evidence="2">The sequence shown here is derived from an EMBL/GenBank/DDBJ whole genome shotgun (WGS) entry which is preliminary data.</text>
</comment>
<dbReference type="AlphaFoldDB" id="A0A166BJ86"/>
<accession>A0A166BJ86</accession>
<feature type="transmembrane region" description="Helical" evidence="1">
    <location>
        <begin position="6"/>
        <end position="29"/>
    </location>
</feature>
<keyword evidence="3" id="KW-1185">Reference proteome</keyword>
<sequence length="32" mass="3464">MNLIKIFGIIIILIMVFSAVATFLAMIIVPGT</sequence>
<evidence type="ECO:0000313" key="2">
    <source>
        <dbReference type="EMBL" id="KZX13429.1"/>
    </source>
</evidence>
<name>A0A166BJ86_9EURY</name>
<reference evidence="2 3" key="1">
    <citation type="submission" date="2016-04" db="EMBL/GenBank/DDBJ databases">
        <title>Genome sequence of Methanobrevibacter curvatus DSM 11111.</title>
        <authorList>
            <person name="Poehlein A."/>
            <person name="Seedorf H."/>
            <person name="Daniel R."/>
        </authorList>
    </citation>
    <scope>NUCLEOTIDE SEQUENCE [LARGE SCALE GENOMIC DNA]</scope>
    <source>
        <strain evidence="2 3">DSM 11111</strain>
    </source>
</reference>
<organism evidence="2 3">
    <name type="scientific">Methanobrevibacter curvatus</name>
    <dbReference type="NCBI Taxonomy" id="49547"/>
    <lineage>
        <taxon>Archaea</taxon>
        <taxon>Methanobacteriati</taxon>
        <taxon>Methanobacteriota</taxon>
        <taxon>Methanomada group</taxon>
        <taxon>Methanobacteria</taxon>
        <taxon>Methanobacteriales</taxon>
        <taxon>Methanobacteriaceae</taxon>
        <taxon>Methanobrevibacter</taxon>
    </lineage>
</organism>
<keyword evidence="1" id="KW-0812">Transmembrane</keyword>
<dbReference type="EMBL" id="LWMV01000146">
    <property type="protein sequence ID" value="KZX13429.1"/>
    <property type="molecule type" value="Genomic_DNA"/>
</dbReference>
<keyword evidence="1" id="KW-1133">Transmembrane helix</keyword>
<dbReference type="PATRIC" id="fig|49547.3.peg.745"/>
<proteinExistence type="predicted"/>
<evidence type="ECO:0000313" key="3">
    <source>
        <dbReference type="Proteomes" id="UP000077245"/>
    </source>
</evidence>
<protein>
    <submittedName>
        <fullName evidence="2">Uncharacterized protein</fullName>
    </submittedName>
</protein>
<gene>
    <name evidence="2" type="ORF">MBCUR_06930</name>
</gene>
<evidence type="ECO:0000256" key="1">
    <source>
        <dbReference type="SAM" id="Phobius"/>
    </source>
</evidence>